<dbReference type="InterPro" id="IPR000644">
    <property type="entry name" value="CBS_dom"/>
</dbReference>
<dbReference type="RefSeq" id="WP_379978409.1">
    <property type="nucleotide sequence ID" value="NZ_JBHSFV010000005.1"/>
</dbReference>
<dbReference type="InterPro" id="IPR014746">
    <property type="entry name" value="Gln_synth/guanido_kin_cat_dom"/>
</dbReference>
<dbReference type="PANTHER" id="PTHR36510:SF3">
    <property type="entry name" value="CONSERVED PROTEIN"/>
    <property type="match status" value="1"/>
</dbReference>
<evidence type="ECO:0000256" key="1">
    <source>
        <dbReference type="PROSITE-ProRule" id="PRU00703"/>
    </source>
</evidence>
<evidence type="ECO:0000259" key="2">
    <source>
        <dbReference type="PROSITE" id="PS51371"/>
    </source>
</evidence>
<keyword evidence="4" id="KW-1185">Reference proteome</keyword>
<evidence type="ECO:0000313" key="3">
    <source>
        <dbReference type="EMBL" id="MFC4634183.1"/>
    </source>
</evidence>
<dbReference type="Gene3D" id="3.30.590.20">
    <property type="match status" value="1"/>
</dbReference>
<proteinExistence type="predicted"/>
<dbReference type="InterPro" id="IPR050141">
    <property type="entry name" value="GCL_type2/YbdK_subfam"/>
</dbReference>
<dbReference type="Pfam" id="PF00571">
    <property type="entry name" value="CBS"/>
    <property type="match status" value="2"/>
</dbReference>
<evidence type="ECO:0000313" key="4">
    <source>
        <dbReference type="Proteomes" id="UP001596043"/>
    </source>
</evidence>
<keyword evidence="1" id="KW-0129">CBS domain</keyword>
<dbReference type="PROSITE" id="PS51371">
    <property type="entry name" value="CBS"/>
    <property type="match status" value="2"/>
</dbReference>
<dbReference type="PANTHER" id="PTHR36510">
    <property type="entry name" value="GLUTAMATE--CYSTEINE LIGASE 2-RELATED"/>
    <property type="match status" value="1"/>
</dbReference>
<dbReference type="CDD" id="cd04584">
    <property type="entry name" value="CBS_pair_AcuB_like"/>
    <property type="match status" value="1"/>
</dbReference>
<protein>
    <submittedName>
        <fullName evidence="3">CBS domain-containing protein</fullName>
    </submittedName>
</protein>
<comment type="caution">
    <text evidence="3">The sequence shown here is derived from an EMBL/GenBank/DDBJ whole genome shotgun (WGS) entry which is preliminary data.</text>
</comment>
<dbReference type="EMBL" id="JBHSFV010000005">
    <property type="protein sequence ID" value="MFC4634183.1"/>
    <property type="molecule type" value="Genomic_DNA"/>
</dbReference>
<dbReference type="SMART" id="SM00116">
    <property type="entry name" value="CBS"/>
    <property type="match status" value="2"/>
</dbReference>
<feature type="domain" description="CBS" evidence="2">
    <location>
        <begin position="506"/>
        <end position="562"/>
    </location>
</feature>
<gene>
    <name evidence="3" type="ORF">ACFO3O_09715</name>
</gene>
<name>A0ABV9HWH4_9FLAO</name>
<dbReference type="Proteomes" id="UP001596043">
    <property type="component" value="Unassembled WGS sequence"/>
</dbReference>
<sequence length="626" mass="71809">MGDHKVNVKTDNRAKIDFLSHLMDDIKSLEYMFKEGMIEDDIIRIGAEQEFCLVNKEWRPDTNSLKVLEEINDPHFTTELARYNLEINLDPIQLSGDAFAKVEHQIRSLLEKAKVVANKNDSKIILTGILPSISKHELGIEYMTPFDRYYALNELFKEARGGEFKLHLLGVDELSILHNSVMFEACNTSFQMHLQIDPKDFMSSYNWAQAIAGPVLGACVNSPMLLGKELWSETRIALFQQSIDTRAVSMAQTEQESRVSFGHDWMRGSIVDYYKNEMSHFKTLLTKEIEKSSLEELKEGKIPKLSALNLLNGTIYRWNRPCYGVGNGKPHIRIENRYIPSGPTVLDEMANFAFWIGLMRGRPTAFDDLPRIMDFRDVRSNFIRAARTGCESVMNWMGKPIPIDELILDELLPISRKGLEKMEIDPKDINRYLNVIKARVQKQTGSRWMIRNYRNIKEKLKPNDALMALTEAMHHHQSSENPVSEWPVLHDFTSFTSTASKVGHIMTTDLVTACETDLAILTLKFMKWNHIHHLPVVDNKQTLVGLITSQHLKKYWDQVHDTDHLSSAREIMVKEVITVKTTTPIKEAIQLMRKHEIGCLPVLEDTQLVGIITIKDIAHLEDVENL</sequence>
<accession>A0ABV9HWH4</accession>
<organism evidence="3 4">
    <name type="scientific">Dokdonia ponticola</name>
    <dbReference type="NCBI Taxonomy" id="2041041"/>
    <lineage>
        <taxon>Bacteria</taxon>
        <taxon>Pseudomonadati</taxon>
        <taxon>Bacteroidota</taxon>
        <taxon>Flavobacteriia</taxon>
        <taxon>Flavobacteriales</taxon>
        <taxon>Flavobacteriaceae</taxon>
        <taxon>Dokdonia</taxon>
    </lineage>
</organism>
<dbReference type="SUPFAM" id="SSF55931">
    <property type="entry name" value="Glutamine synthetase/guanido kinase"/>
    <property type="match status" value="1"/>
</dbReference>
<dbReference type="InterPro" id="IPR046342">
    <property type="entry name" value="CBS_dom_sf"/>
</dbReference>
<feature type="domain" description="CBS" evidence="2">
    <location>
        <begin position="572"/>
        <end position="626"/>
    </location>
</feature>
<dbReference type="Gene3D" id="3.10.580.10">
    <property type="entry name" value="CBS-domain"/>
    <property type="match status" value="1"/>
</dbReference>
<dbReference type="SUPFAM" id="SSF54631">
    <property type="entry name" value="CBS-domain pair"/>
    <property type="match status" value="1"/>
</dbReference>
<reference evidence="4" key="1">
    <citation type="journal article" date="2019" name="Int. J. Syst. Evol. Microbiol.">
        <title>The Global Catalogue of Microorganisms (GCM) 10K type strain sequencing project: providing services to taxonomists for standard genome sequencing and annotation.</title>
        <authorList>
            <consortium name="The Broad Institute Genomics Platform"/>
            <consortium name="The Broad Institute Genome Sequencing Center for Infectious Disease"/>
            <person name="Wu L."/>
            <person name="Ma J."/>
        </authorList>
    </citation>
    <scope>NUCLEOTIDE SEQUENCE [LARGE SCALE GENOMIC DNA]</scope>
    <source>
        <strain evidence="4">YJ-61-S</strain>
    </source>
</reference>